<evidence type="ECO:0000256" key="1">
    <source>
        <dbReference type="ARBA" id="ARBA00004651"/>
    </source>
</evidence>
<protein>
    <recommendedName>
        <fullName evidence="6">TVP38/TMEM64 family membrane protein</fullName>
    </recommendedName>
</protein>
<comment type="similarity">
    <text evidence="6">Belongs to the TVP38/TMEM64 family.</text>
</comment>
<keyword evidence="3 6" id="KW-0812">Transmembrane</keyword>
<proteinExistence type="inferred from homology"/>
<evidence type="ECO:0000313" key="9">
    <source>
        <dbReference type="Proteomes" id="UP001595882"/>
    </source>
</evidence>
<evidence type="ECO:0000256" key="4">
    <source>
        <dbReference type="ARBA" id="ARBA00022989"/>
    </source>
</evidence>
<keyword evidence="5 6" id="KW-0472">Membrane</keyword>
<reference evidence="9" key="1">
    <citation type="journal article" date="2019" name="Int. J. Syst. Evol. Microbiol.">
        <title>The Global Catalogue of Microorganisms (GCM) 10K type strain sequencing project: providing services to taxonomists for standard genome sequencing and annotation.</title>
        <authorList>
            <consortium name="The Broad Institute Genomics Platform"/>
            <consortium name="The Broad Institute Genome Sequencing Center for Infectious Disease"/>
            <person name="Wu L."/>
            <person name="Ma J."/>
        </authorList>
    </citation>
    <scope>NUCLEOTIDE SEQUENCE [LARGE SCALE GENOMIC DNA]</scope>
    <source>
        <strain evidence="9">CCUG 37865</strain>
    </source>
</reference>
<dbReference type="Pfam" id="PF09335">
    <property type="entry name" value="VTT_dom"/>
    <property type="match status" value="1"/>
</dbReference>
<evidence type="ECO:0000256" key="2">
    <source>
        <dbReference type="ARBA" id="ARBA00022475"/>
    </source>
</evidence>
<comment type="caution">
    <text evidence="8">The sequence shown here is derived from an EMBL/GenBank/DDBJ whole genome shotgun (WGS) entry which is preliminary data.</text>
</comment>
<feature type="transmembrane region" description="Helical" evidence="6">
    <location>
        <begin position="46"/>
        <end position="71"/>
    </location>
</feature>
<dbReference type="PANTHER" id="PTHR12677:SF59">
    <property type="entry name" value="GOLGI APPARATUS MEMBRANE PROTEIN TVP38-RELATED"/>
    <property type="match status" value="1"/>
</dbReference>
<organism evidence="8 9">
    <name type="scientific">Gracilibacillus xinjiangensis</name>
    <dbReference type="NCBI Taxonomy" id="1193282"/>
    <lineage>
        <taxon>Bacteria</taxon>
        <taxon>Bacillati</taxon>
        <taxon>Bacillota</taxon>
        <taxon>Bacilli</taxon>
        <taxon>Bacillales</taxon>
        <taxon>Bacillaceae</taxon>
        <taxon>Gracilibacillus</taxon>
    </lineage>
</organism>
<evidence type="ECO:0000313" key="8">
    <source>
        <dbReference type="EMBL" id="MFC4403711.1"/>
    </source>
</evidence>
<dbReference type="Proteomes" id="UP001595882">
    <property type="component" value="Unassembled WGS sequence"/>
</dbReference>
<dbReference type="EMBL" id="JBHSDT010000008">
    <property type="protein sequence ID" value="MFC4403711.1"/>
    <property type="molecule type" value="Genomic_DNA"/>
</dbReference>
<feature type="transmembrane region" description="Helical" evidence="6">
    <location>
        <begin position="154"/>
        <end position="174"/>
    </location>
</feature>
<evidence type="ECO:0000256" key="3">
    <source>
        <dbReference type="ARBA" id="ARBA00022692"/>
    </source>
</evidence>
<keyword evidence="9" id="KW-1185">Reference proteome</keyword>
<accession>A0ABV8WYP2</accession>
<evidence type="ECO:0000256" key="5">
    <source>
        <dbReference type="ARBA" id="ARBA00023136"/>
    </source>
</evidence>
<dbReference type="RefSeq" id="WP_390252240.1">
    <property type="nucleotide sequence ID" value="NZ_JBHSDT010000008.1"/>
</dbReference>
<gene>
    <name evidence="8" type="ORF">ACFOY7_11585</name>
</gene>
<keyword evidence="2 6" id="KW-1003">Cell membrane</keyword>
<evidence type="ECO:0000256" key="6">
    <source>
        <dbReference type="RuleBase" id="RU366058"/>
    </source>
</evidence>
<keyword evidence="4 6" id="KW-1133">Transmembrane helix</keyword>
<dbReference type="PANTHER" id="PTHR12677">
    <property type="entry name" value="GOLGI APPARATUS MEMBRANE PROTEIN TVP38-RELATED"/>
    <property type="match status" value="1"/>
</dbReference>
<dbReference type="InterPro" id="IPR032816">
    <property type="entry name" value="VTT_dom"/>
</dbReference>
<dbReference type="InterPro" id="IPR015414">
    <property type="entry name" value="TMEM64"/>
</dbReference>
<comment type="caution">
    <text evidence="6">Lacks conserved residue(s) required for the propagation of feature annotation.</text>
</comment>
<feature type="transmembrane region" description="Helical" evidence="6">
    <location>
        <begin position="127"/>
        <end position="148"/>
    </location>
</feature>
<feature type="transmembrane region" description="Helical" evidence="6">
    <location>
        <begin position="15"/>
        <end position="39"/>
    </location>
</feature>
<comment type="subcellular location">
    <subcellularLocation>
        <location evidence="1 6">Cell membrane</location>
        <topology evidence="1 6">Multi-pass membrane protein</topology>
    </subcellularLocation>
</comment>
<feature type="domain" description="VTT" evidence="7">
    <location>
        <begin position="36"/>
        <end position="150"/>
    </location>
</feature>
<sequence>MHLEWLTEMKVIEGYFFVAPFAFILIHILRPLFFLPVLLLCITGGILFGVLAGTIYSLIGLMLSSVLFYLIMRSMPKLYQKCEYLEQKWLGKKTANLTIWQISLLRLLPFMHFHLLSFYIYERSDNFAAYLRTTLVTVTPLTVIYTIFGQTMQSLSLLYMIPFCAVILIFTYIFRRRQMIIKWHTFFPPTSH</sequence>
<name>A0ABV8WYP2_9BACI</name>
<evidence type="ECO:0000259" key="7">
    <source>
        <dbReference type="Pfam" id="PF09335"/>
    </source>
</evidence>